<dbReference type="GO" id="GO:0047304">
    <property type="term" value="F:2-aminoethylphosphonate-pyruvate transaminase activity"/>
    <property type="evidence" value="ECO:0007669"/>
    <property type="project" value="UniProtKB-EC"/>
</dbReference>
<dbReference type="InterPro" id="IPR000192">
    <property type="entry name" value="Aminotrans_V_dom"/>
</dbReference>
<dbReference type="Pfam" id="PF00266">
    <property type="entry name" value="Aminotran_5"/>
    <property type="match status" value="1"/>
</dbReference>
<dbReference type="GO" id="GO:0008453">
    <property type="term" value="F:alanine-glyoxylate transaminase activity"/>
    <property type="evidence" value="ECO:0007669"/>
    <property type="project" value="UniProtKB-EC"/>
</dbReference>
<dbReference type="InParanoid" id="H2ZEY8"/>
<comment type="catalytic activity">
    <reaction evidence="8">
        <text>glyoxylate + L-alanine = glycine + pyruvate</text>
        <dbReference type="Rhea" id="RHEA:24248"/>
        <dbReference type="ChEBI" id="CHEBI:15361"/>
        <dbReference type="ChEBI" id="CHEBI:36655"/>
        <dbReference type="ChEBI" id="CHEBI:57305"/>
        <dbReference type="ChEBI" id="CHEBI:57972"/>
        <dbReference type="EC" id="2.6.1.44"/>
    </reaction>
    <physiologicalReaction direction="left-to-right" evidence="8">
        <dbReference type="Rhea" id="RHEA:24249"/>
    </physiologicalReaction>
</comment>
<evidence type="ECO:0000313" key="14">
    <source>
        <dbReference type="Ensembl" id="ENSCSAVP00000016154.1"/>
    </source>
</evidence>
<organism evidence="14 15">
    <name type="scientific">Ciona savignyi</name>
    <name type="common">Pacific transparent sea squirt</name>
    <dbReference type="NCBI Taxonomy" id="51511"/>
    <lineage>
        <taxon>Eukaryota</taxon>
        <taxon>Metazoa</taxon>
        <taxon>Chordata</taxon>
        <taxon>Tunicata</taxon>
        <taxon>Ascidiacea</taxon>
        <taxon>Phlebobranchia</taxon>
        <taxon>Cionidae</taxon>
        <taxon>Ciona</taxon>
    </lineage>
</organism>
<comment type="catalytic activity">
    <reaction evidence="9">
        <text>(2-aminoethyl)phosphonate + pyruvate = phosphonoacetaldehyde + L-alanine</text>
        <dbReference type="Rhea" id="RHEA:17021"/>
        <dbReference type="ChEBI" id="CHEBI:15361"/>
        <dbReference type="ChEBI" id="CHEBI:57418"/>
        <dbReference type="ChEBI" id="CHEBI:57972"/>
        <dbReference type="ChEBI" id="CHEBI:58383"/>
        <dbReference type="EC" id="2.6.1.37"/>
    </reaction>
</comment>
<accession>H2ZEY8</accession>
<evidence type="ECO:0000256" key="7">
    <source>
        <dbReference type="ARBA" id="ARBA00033634"/>
    </source>
</evidence>
<evidence type="ECO:0000256" key="9">
    <source>
        <dbReference type="ARBA" id="ARBA00049460"/>
    </source>
</evidence>
<dbReference type="InterPro" id="IPR015421">
    <property type="entry name" value="PyrdxlP-dep_Trfase_major"/>
</dbReference>
<evidence type="ECO:0000256" key="11">
    <source>
        <dbReference type="PIRSR" id="PIRSR000524-1"/>
    </source>
</evidence>
<dbReference type="GO" id="GO:0004760">
    <property type="term" value="F:L-serine-pyruvate transaminase activity"/>
    <property type="evidence" value="ECO:0007669"/>
    <property type="project" value="UniProtKB-EC"/>
</dbReference>
<protein>
    <recommendedName>
        <fullName evidence="2 10">Alanine--glyoxylate aminotransferase</fullName>
        <ecNumber evidence="10">2.6.1.44</ecNumber>
    </recommendedName>
</protein>
<sequence length="353" mass="39252">MVSDRVLGAMRTDIGSRHSDFEYLITFIRNSLVQLAGVNTNTHTAIPMAGSGTLAIESTLSTALSGKKGTVLVLENGMYGQKIANICKRYGNNVETVRVHTEALEQRLQQSDDVIGVVSVHYETTSGILNPVFEIGKIIKQKKKDCIFIVDAISSFGGIPYDATNIDYAVSSACKCLQGVPGVSFVIANISEIEKQIGMNQILTLDLAGQYQELERTRQFRFTPPTHVLLALKEALLELEDEGGVEKRMKRFKENASILNHGMQKLGFKHSTDKDQKTHIVTSFQYPENPRFVYGDFMDRLDRRGLQLCAERTNTKGHFRVGTIGNLYPEDMKLLVDGIEDVCAEMDIKLPLS</sequence>
<keyword evidence="3" id="KW-0032">Aminotransferase</keyword>
<evidence type="ECO:0000256" key="3">
    <source>
        <dbReference type="ARBA" id="ARBA00022576"/>
    </source>
</evidence>
<comment type="catalytic activity">
    <reaction evidence="7">
        <text>L-serine + pyruvate = 3-hydroxypyruvate + L-alanine</text>
        <dbReference type="Rhea" id="RHEA:22852"/>
        <dbReference type="ChEBI" id="CHEBI:15361"/>
        <dbReference type="ChEBI" id="CHEBI:17180"/>
        <dbReference type="ChEBI" id="CHEBI:33384"/>
        <dbReference type="ChEBI" id="CHEBI:57972"/>
        <dbReference type="EC" id="2.6.1.51"/>
    </reaction>
    <physiologicalReaction direction="left-to-right" evidence="7">
        <dbReference type="Rhea" id="RHEA:22853"/>
    </physiologicalReaction>
</comment>
<keyword evidence="4" id="KW-0808">Transferase</keyword>
<dbReference type="Ensembl" id="ENSCSAVT00000016335.1">
    <property type="protein sequence ID" value="ENSCSAVP00000016154.1"/>
    <property type="gene ID" value="ENSCSAVG00000009502.1"/>
</dbReference>
<dbReference type="OMA" id="MLVPTNG"/>
<keyword evidence="15" id="KW-1185">Reference proteome</keyword>
<dbReference type="InterPro" id="IPR024169">
    <property type="entry name" value="SP_NH2Trfase/AEP_transaminase"/>
</dbReference>
<evidence type="ECO:0000256" key="2">
    <source>
        <dbReference type="ARBA" id="ARBA00019220"/>
    </source>
</evidence>
<dbReference type="HAMAP" id="MF_01376">
    <property type="entry name" value="PhnW_aminotrans_5"/>
    <property type="match status" value="1"/>
</dbReference>
<dbReference type="AlphaFoldDB" id="H2ZEY8"/>
<dbReference type="GO" id="GO:0019700">
    <property type="term" value="P:organic phosphonate catabolic process"/>
    <property type="evidence" value="ECO:0007669"/>
    <property type="project" value="InterPro"/>
</dbReference>
<feature type="binding site" evidence="11">
    <location>
        <position position="320"/>
    </location>
    <ligand>
        <name>substrate</name>
    </ligand>
</feature>
<dbReference type="eggNOG" id="KOG2862">
    <property type="taxonomic scope" value="Eukaryota"/>
</dbReference>
<dbReference type="GeneTree" id="ENSGT00940000153241"/>
<evidence type="ECO:0000256" key="6">
    <source>
        <dbReference type="ARBA" id="ARBA00023317"/>
    </source>
</evidence>
<reference evidence="15" key="1">
    <citation type="submission" date="2003-08" db="EMBL/GenBank/DDBJ databases">
        <authorList>
            <person name="Birren B."/>
            <person name="Nusbaum C."/>
            <person name="Abebe A."/>
            <person name="Abouelleil A."/>
            <person name="Adekoya E."/>
            <person name="Ait-zahra M."/>
            <person name="Allen N."/>
            <person name="Allen T."/>
            <person name="An P."/>
            <person name="Anderson M."/>
            <person name="Anderson S."/>
            <person name="Arachchi H."/>
            <person name="Armbruster J."/>
            <person name="Bachantsang P."/>
            <person name="Baldwin J."/>
            <person name="Barry A."/>
            <person name="Bayul T."/>
            <person name="Blitshsteyn B."/>
            <person name="Bloom T."/>
            <person name="Blye J."/>
            <person name="Boguslavskiy L."/>
            <person name="Borowsky M."/>
            <person name="Boukhgalter B."/>
            <person name="Brunache A."/>
            <person name="Butler J."/>
            <person name="Calixte N."/>
            <person name="Calvo S."/>
            <person name="Camarata J."/>
            <person name="Campo K."/>
            <person name="Chang J."/>
            <person name="Cheshatsang Y."/>
            <person name="Citroen M."/>
            <person name="Collymore A."/>
            <person name="Considine T."/>
            <person name="Cook A."/>
            <person name="Cooke P."/>
            <person name="Corum B."/>
            <person name="Cuomo C."/>
            <person name="David R."/>
            <person name="Dawoe T."/>
            <person name="Degray S."/>
            <person name="Dodge S."/>
            <person name="Dooley K."/>
            <person name="Dorje P."/>
            <person name="Dorjee K."/>
            <person name="Dorris L."/>
            <person name="Duffey N."/>
            <person name="Dupes A."/>
            <person name="Elkins T."/>
            <person name="Engels R."/>
            <person name="Erickson J."/>
            <person name="Farina A."/>
            <person name="Faro S."/>
            <person name="Ferreira P."/>
            <person name="Fischer H."/>
            <person name="Fitzgerald M."/>
            <person name="Foley K."/>
            <person name="Gage D."/>
            <person name="Galagan J."/>
            <person name="Gearin G."/>
            <person name="Gnerre S."/>
            <person name="Gnirke A."/>
            <person name="Goyette A."/>
            <person name="Graham J."/>
            <person name="Grandbois E."/>
            <person name="Gyaltsen K."/>
            <person name="Hafez N."/>
            <person name="Hagopian D."/>
            <person name="Hagos B."/>
            <person name="Hall J."/>
            <person name="Hatcher B."/>
            <person name="Heller A."/>
            <person name="Higgins H."/>
            <person name="Honan T."/>
            <person name="Horn A."/>
            <person name="Houde N."/>
            <person name="Hughes L."/>
            <person name="Hulme W."/>
            <person name="Husby E."/>
            <person name="Iliev I."/>
            <person name="Jaffe D."/>
            <person name="Jones C."/>
            <person name="Kamal M."/>
            <person name="Kamat A."/>
            <person name="Kamvysselis M."/>
            <person name="Karlsson E."/>
            <person name="Kells C."/>
            <person name="Kieu A."/>
            <person name="Kisner P."/>
            <person name="Kodira C."/>
            <person name="Kulbokas E."/>
            <person name="Labutti K."/>
            <person name="Lama D."/>
            <person name="Landers T."/>
            <person name="Leger J."/>
            <person name="Levine S."/>
            <person name="Lewis D."/>
            <person name="Lewis T."/>
            <person name="Lindblad-toh K."/>
            <person name="Liu X."/>
            <person name="Lokyitsang T."/>
            <person name="Lokyitsang Y."/>
            <person name="Lucien O."/>
            <person name="Lui A."/>
            <person name="Ma L.J."/>
            <person name="Mabbitt R."/>
            <person name="Macdonald J."/>
            <person name="Maclean C."/>
            <person name="Major J."/>
            <person name="Manning J."/>
            <person name="Marabella R."/>
            <person name="Maru K."/>
            <person name="Matthews C."/>
            <person name="Mauceli E."/>
            <person name="Mccarthy M."/>
            <person name="Mcdonough S."/>
            <person name="Mcghee T."/>
            <person name="Meldrim J."/>
            <person name="Meneus L."/>
            <person name="Mesirov J."/>
            <person name="Mihalev A."/>
            <person name="Mihova T."/>
            <person name="Mikkelsen T."/>
            <person name="Mlenga V."/>
            <person name="Moru K."/>
            <person name="Mozes J."/>
            <person name="Mulrain L."/>
            <person name="Munson G."/>
            <person name="Naylor J."/>
            <person name="Newes C."/>
            <person name="Nguyen C."/>
            <person name="Nguyen N."/>
            <person name="Nguyen T."/>
            <person name="Nicol R."/>
            <person name="Nielsen C."/>
            <person name="Nizzari M."/>
            <person name="Norbu C."/>
            <person name="Norbu N."/>
            <person name="O'donnell P."/>
            <person name="Okoawo O."/>
            <person name="O'leary S."/>
            <person name="Omotosho B."/>
            <person name="O'neill K."/>
            <person name="Osman S."/>
            <person name="Parker S."/>
            <person name="Perrin D."/>
            <person name="Phunkhang P."/>
            <person name="Piqani B."/>
            <person name="Purcell S."/>
            <person name="Rachupka T."/>
            <person name="Ramasamy U."/>
            <person name="Rameau R."/>
            <person name="Ray V."/>
            <person name="Raymond C."/>
            <person name="Retta R."/>
            <person name="Richardson S."/>
            <person name="Rise C."/>
            <person name="Rodriguez J."/>
            <person name="Rogers J."/>
            <person name="Rogov P."/>
            <person name="Rutman M."/>
            <person name="Schupbach R."/>
            <person name="Seaman C."/>
            <person name="Settipalli S."/>
            <person name="Sharpe T."/>
            <person name="Sheridan J."/>
            <person name="Sherpa N."/>
            <person name="Shi J."/>
            <person name="Smirnov S."/>
            <person name="Smith C."/>
            <person name="Sougnez C."/>
            <person name="Spencer B."/>
            <person name="Stalker J."/>
            <person name="Stange-thomann N."/>
            <person name="Stavropoulos S."/>
            <person name="Stetson K."/>
            <person name="Stone C."/>
            <person name="Stone S."/>
            <person name="Stubbs M."/>
            <person name="Talamas J."/>
            <person name="Tchuinga P."/>
            <person name="Tenzing P."/>
            <person name="Tesfaye S."/>
            <person name="Theodore J."/>
            <person name="Thoulutsang Y."/>
            <person name="Topham K."/>
            <person name="Towey S."/>
            <person name="Tsamla T."/>
            <person name="Tsomo N."/>
            <person name="Vallee D."/>
            <person name="Vassiliev H."/>
            <person name="Venkataraman V."/>
            <person name="Vinson J."/>
            <person name="Vo A."/>
            <person name="Wade C."/>
            <person name="Wang S."/>
            <person name="Wangchuk T."/>
            <person name="Wangdi T."/>
            <person name="Whittaker C."/>
            <person name="Wilkinson J."/>
            <person name="Wu Y."/>
            <person name="Wyman D."/>
            <person name="Yadav S."/>
            <person name="Yang S."/>
            <person name="Yang X."/>
            <person name="Yeager S."/>
            <person name="Yee E."/>
            <person name="Young G."/>
            <person name="Zainoun J."/>
            <person name="Zembeck L."/>
            <person name="Zimmer A."/>
            <person name="Zody M."/>
            <person name="Lander E."/>
        </authorList>
    </citation>
    <scope>NUCLEOTIDE SEQUENCE [LARGE SCALE GENOMIC DNA]</scope>
</reference>
<dbReference type="InterPro" id="IPR015424">
    <property type="entry name" value="PyrdxlP-dep_Trfase"/>
</dbReference>
<evidence type="ECO:0000313" key="15">
    <source>
        <dbReference type="Proteomes" id="UP000007875"/>
    </source>
</evidence>
<dbReference type="FunCoup" id="H2ZEY8">
    <property type="interactions" value="7"/>
</dbReference>
<evidence type="ECO:0000259" key="13">
    <source>
        <dbReference type="Pfam" id="PF00266"/>
    </source>
</evidence>
<feature type="modified residue" description="N6-(pyridoxal phosphate)lysine" evidence="12">
    <location>
        <position position="175"/>
    </location>
</feature>
<dbReference type="Gene3D" id="3.40.640.10">
    <property type="entry name" value="Type I PLP-dependent aspartate aminotransferase-like (Major domain)"/>
    <property type="match status" value="1"/>
</dbReference>
<reference evidence="14" key="3">
    <citation type="submission" date="2025-09" db="UniProtKB">
        <authorList>
            <consortium name="Ensembl"/>
        </authorList>
    </citation>
    <scope>IDENTIFICATION</scope>
</reference>
<dbReference type="PANTHER" id="PTHR42778">
    <property type="entry name" value="2-AMINOETHYLPHOSPHONATE--PYRUVATE TRANSAMINASE"/>
    <property type="match status" value="1"/>
</dbReference>
<dbReference type="InterPro" id="IPR012703">
    <property type="entry name" value="NH2EtPonate_pyrv_transaminase"/>
</dbReference>
<feature type="domain" description="Aminotransferase class V" evidence="13">
    <location>
        <begin position="54"/>
        <end position="287"/>
    </location>
</feature>
<evidence type="ECO:0000256" key="12">
    <source>
        <dbReference type="PIRSR" id="PIRSR000524-50"/>
    </source>
</evidence>
<dbReference type="HOGENOM" id="CLU_027686_3_1_1"/>
<dbReference type="InterPro" id="IPR015422">
    <property type="entry name" value="PyrdxlP-dep_Trfase_small"/>
</dbReference>
<name>H2ZEY8_CIOSA</name>
<dbReference type="EC" id="2.6.1.44" evidence="10"/>
<evidence type="ECO:0000256" key="5">
    <source>
        <dbReference type="ARBA" id="ARBA00022898"/>
    </source>
</evidence>
<comment type="cofactor">
    <cofactor evidence="1 10 12">
        <name>pyridoxal 5'-phosphate</name>
        <dbReference type="ChEBI" id="CHEBI:597326"/>
    </cofactor>
</comment>
<comment type="similarity">
    <text evidence="10">Belongs to the class-V pyridoxal-phosphate-dependent aminotransferase family.</text>
</comment>
<evidence type="ECO:0000256" key="8">
    <source>
        <dbReference type="ARBA" id="ARBA00033660"/>
    </source>
</evidence>
<dbReference type="SUPFAM" id="SSF53383">
    <property type="entry name" value="PLP-dependent transferases"/>
    <property type="match status" value="1"/>
</dbReference>
<evidence type="ECO:0000256" key="4">
    <source>
        <dbReference type="ARBA" id="ARBA00022679"/>
    </source>
</evidence>
<evidence type="ECO:0000256" key="1">
    <source>
        <dbReference type="ARBA" id="ARBA00001933"/>
    </source>
</evidence>
<evidence type="ECO:0000256" key="10">
    <source>
        <dbReference type="PIRNR" id="PIRNR000524"/>
    </source>
</evidence>
<dbReference type="Gene3D" id="3.90.1150.10">
    <property type="entry name" value="Aspartate Aminotransferase, domain 1"/>
    <property type="match status" value="1"/>
</dbReference>
<reference evidence="14" key="2">
    <citation type="submission" date="2025-08" db="UniProtKB">
        <authorList>
            <consortium name="Ensembl"/>
        </authorList>
    </citation>
    <scope>IDENTIFICATION</scope>
</reference>
<dbReference type="PANTHER" id="PTHR42778:SF1">
    <property type="entry name" value="2-AMINOETHYLPHOSPHONATE--PYRUVATE TRANSAMINASE"/>
    <property type="match status" value="1"/>
</dbReference>
<dbReference type="STRING" id="51511.ENSCSAVP00000016154"/>
<dbReference type="Proteomes" id="UP000007875">
    <property type="component" value="Unassembled WGS sequence"/>
</dbReference>
<keyword evidence="6" id="KW-0670">Pyruvate</keyword>
<keyword evidence="5 10" id="KW-0663">Pyridoxal phosphate</keyword>
<dbReference type="NCBIfam" id="NF010006">
    <property type="entry name" value="PRK13479.1"/>
    <property type="match status" value="1"/>
</dbReference>
<proteinExistence type="inferred from homology"/>
<dbReference type="PIRSF" id="PIRSF000524">
    <property type="entry name" value="SPT"/>
    <property type="match status" value="1"/>
</dbReference>